<accession>A0ABV2NLE7</accession>
<evidence type="ECO:0000256" key="1">
    <source>
        <dbReference type="SAM" id="MobiDB-lite"/>
    </source>
</evidence>
<organism evidence="2 3">
    <name type="scientific">Methylobacterium radiotolerans</name>
    <dbReference type="NCBI Taxonomy" id="31998"/>
    <lineage>
        <taxon>Bacteria</taxon>
        <taxon>Pseudomonadati</taxon>
        <taxon>Pseudomonadota</taxon>
        <taxon>Alphaproteobacteria</taxon>
        <taxon>Hyphomicrobiales</taxon>
        <taxon>Methylobacteriaceae</taxon>
        <taxon>Methylobacterium</taxon>
    </lineage>
</organism>
<feature type="region of interest" description="Disordered" evidence="1">
    <location>
        <begin position="1"/>
        <end position="88"/>
    </location>
</feature>
<gene>
    <name evidence="2" type="ORF">ABIC20_004583</name>
</gene>
<keyword evidence="3" id="KW-1185">Reference proteome</keyword>
<feature type="region of interest" description="Disordered" evidence="1">
    <location>
        <begin position="106"/>
        <end position="158"/>
    </location>
</feature>
<comment type="caution">
    <text evidence="2">The sequence shown here is derived from an EMBL/GenBank/DDBJ whole genome shotgun (WGS) entry which is preliminary data.</text>
</comment>
<proteinExistence type="predicted"/>
<evidence type="ECO:0000313" key="3">
    <source>
        <dbReference type="Proteomes" id="UP001549119"/>
    </source>
</evidence>
<feature type="compositionally biased region" description="Polar residues" evidence="1">
    <location>
        <begin position="48"/>
        <end position="64"/>
    </location>
</feature>
<reference evidence="2 3" key="1">
    <citation type="submission" date="2024-06" db="EMBL/GenBank/DDBJ databases">
        <title>Genomics of switchgrass bacterial isolates.</title>
        <authorList>
            <person name="Shade A."/>
        </authorList>
    </citation>
    <scope>NUCLEOTIDE SEQUENCE [LARGE SCALE GENOMIC DNA]</scope>
    <source>
        <strain evidence="2 3">PvP084</strain>
    </source>
</reference>
<dbReference type="RefSeq" id="WP_209650728.1">
    <property type="nucleotide sequence ID" value="NZ_JBEPNV010000001.1"/>
</dbReference>
<evidence type="ECO:0000313" key="2">
    <source>
        <dbReference type="EMBL" id="MET3867274.1"/>
    </source>
</evidence>
<protein>
    <submittedName>
        <fullName evidence="2">Uncharacterized protein</fullName>
    </submittedName>
</protein>
<name>A0ABV2NLE7_9HYPH</name>
<dbReference type="Proteomes" id="UP001549119">
    <property type="component" value="Unassembled WGS sequence"/>
</dbReference>
<sequence length="158" mass="16290">MSDDSPLGGGPMEQAAAIQAANRTRPGIEPRLGSGFNLDGPARPLQSIDGNQAANPGQLVNYSYSPPLPKLGALNPDNSSTNPAQPYHDGFQQLLMIGQVQIGWKWQTSSGGGSGGPTFNSTPKDSKTGTLLGGVDPNSPNNNPPVHFVDDLPAGFAG</sequence>
<dbReference type="EMBL" id="JBEPNW010000002">
    <property type="protein sequence ID" value="MET3867274.1"/>
    <property type="molecule type" value="Genomic_DNA"/>
</dbReference>